<protein>
    <submittedName>
        <fullName evidence="1">Uncharacterized protein</fullName>
    </submittedName>
</protein>
<accession>A0A0F9KBE8</accession>
<dbReference type="AlphaFoldDB" id="A0A0F9KBE8"/>
<gene>
    <name evidence="1" type="ORF">LCGC14_1723400</name>
</gene>
<dbReference type="EMBL" id="LAZR01015539">
    <property type="protein sequence ID" value="KKM08704.1"/>
    <property type="molecule type" value="Genomic_DNA"/>
</dbReference>
<comment type="caution">
    <text evidence="1">The sequence shown here is derived from an EMBL/GenBank/DDBJ whole genome shotgun (WGS) entry which is preliminary data.</text>
</comment>
<sequence length="106" mass="11454">MASVDADVTLRALMVHRSTGAVMDSLVARENGWDSNMARQLVSAYAVGMQQWEGSVPSAGVNFPEYMDRSGVDIINAVSRLCSGAFTTVIQNRVANSLDEELIHHG</sequence>
<reference evidence="1" key="1">
    <citation type="journal article" date="2015" name="Nature">
        <title>Complex archaea that bridge the gap between prokaryotes and eukaryotes.</title>
        <authorList>
            <person name="Spang A."/>
            <person name="Saw J.H."/>
            <person name="Jorgensen S.L."/>
            <person name="Zaremba-Niedzwiedzka K."/>
            <person name="Martijn J."/>
            <person name="Lind A.E."/>
            <person name="van Eijk R."/>
            <person name="Schleper C."/>
            <person name="Guy L."/>
            <person name="Ettema T.J."/>
        </authorList>
    </citation>
    <scope>NUCLEOTIDE SEQUENCE</scope>
</reference>
<organism evidence="1">
    <name type="scientific">marine sediment metagenome</name>
    <dbReference type="NCBI Taxonomy" id="412755"/>
    <lineage>
        <taxon>unclassified sequences</taxon>
        <taxon>metagenomes</taxon>
        <taxon>ecological metagenomes</taxon>
    </lineage>
</organism>
<proteinExistence type="predicted"/>
<evidence type="ECO:0000313" key="1">
    <source>
        <dbReference type="EMBL" id="KKM08704.1"/>
    </source>
</evidence>
<name>A0A0F9KBE8_9ZZZZ</name>
<feature type="non-terminal residue" evidence="1">
    <location>
        <position position="1"/>
    </location>
</feature>